<protein>
    <submittedName>
        <fullName evidence="7">Sigma-70 family RNA polymerase sigma factor</fullName>
    </submittedName>
</protein>
<dbReference type="InterPro" id="IPR013324">
    <property type="entry name" value="RNA_pol_sigma_r3/r4-like"/>
</dbReference>
<reference evidence="7 8" key="1">
    <citation type="submission" date="2021-02" db="EMBL/GenBank/DDBJ databases">
        <title>Actinophytocola xerophila sp. nov., isolated from soil of cotton cropping field.</title>
        <authorList>
            <person name="Huang R."/>
            <person name="Chen X."/>
            <person name="Ge X."/>
            <person name="Liu W."/>
        </authorList>
    </citation>
    <scope>NUCLEOTIDE SEQUENCE [LARGE SCALE GENOMIC DNA]</scope>
    <source>
        <strain evidence="7 8">S1-96</strain>
    </source>
</reference>
<keyword evidence="3" id="KW-0731">Sigma factor</keyword>
<comment type="similarity">
    <text evidence="1">Belongs to the sigma-70 factor family. ECF subfamily.</text>
</comment>
<dbReference type="Pfam" id="PF04542">
    <property type="entry name" value="Sigma70_r2"/>
    <property type="match status" value="1"/>
</dbReference>
<evidence type="ECO:0000256" key="2">
    <source>
        <dbReference type="ARBA" id="ARBA00023015"/>
    </source>
</evidence>
<name>A0ABT2JCX3_9PSEU</name>
<keyword evidence="5" id="KW-0804">Transcription</keyword>
<evidence type="ECO:0000313" key="7">
    <source>
        <dbReference type="EMBL" id="MCT2585728.1"/>
    </source>
</evidence>
<proteinExistence type="inferred from homology"/>
<dbReference type="InterPro" id="IPR014284">
    <property type="entry name" value="RNA_pol_sigma-70_dom"/>
</dbReference>
<evidence type="ECO:0000313" key="8">
    <source>
        <dbReference type="Proteomes" id="UP001156441"/>
    </source>
</evidence>
<dbReference type="Gene3D" id="1.10.10.10">
    <property type="entry name" value="Winged helix-like DNA-binding domain superfamily/Winged helix DNA-binding domain"/>
    <property type="match status" value="1"/>
</dbReference>
<comment type="caution">
    <text evidence="7">The sequence shown here is derived from an EMBL/GenBank/DDBJ whole genome shotgun (WGS) entry which is preliminary data.</text>
</comment>
<dbReference type="Gene3D" id="1.10.1740.10">
    <property type="match status" value="1"/>
</dbReference>
<dbReference type="PANTHER" id="PTHR43133:SF8">
    <property type="entry name" value="RNA POLYMERASE SIGMA FACTOR HI_1459-RELATED"/>
    <property type="match status" value="1"/>
</dbReference>
<dbReference type="InterPro" id="IPR036388">
    <property type="entry name" value="WH-like_DNA-bd_sf"/>
</dbReference>
<evidence type="ECO:0000256" key="1">
    <source>
        <dbReference type="ARBA" id="ARBA00010641"/>
    </source>
</evidence>
<keyword evidence="4" id="KW-0238">DNA-binding</keyword>
<dbReference type="SUPFAM" id="SSF88659">
    <property type="entry name" value="Sigma3 and sigma4 domains of RNA polymerase sigma factors"/>
    <property type="match status" value="1"/>
</dbReference>
<dbReference type="EMBL" id="JAFFZE010000016">
    <property type="protein sequence ID" value="MCT2585728.1"/>
    <property type="molecule type" value="Genomic_DNA"/>
</dbReference>
<evidence type="ECO:0000256" key="3">
    <source>
        <dbReference type="ARBA" id="ARBA00023082"/>
    </source>
</evidence>
<dbReference type="SUPFAM" id="SSF88946">
    <property type="entry name" value="Sigma2 domain of RNA polymerase sigma factors"/>
    <property type="match status" value="1"/>
</dbReference>
<sequence>MTTTSNTIHGDNDWSDLLDRHTPVVWLVARSHRLDHADAADAVQNTWTALAEHLPRINSPDRLRSWLVTTARRESLRIRSRRDRDQDLPASCPEPCVSVRDRQVWLAFGALSDRCRLLLALHAHAPELSHAQLAAALEMATGSVGPTRTRCLDHLRRLLPAE</sequence>
<dbReference type="NCBIfam" id="TIGR02937">
    <property type="entry name" value="sigma70-ECF"/>
    <property type="match status" value="1"/>
</dbReference>
<evidence type="ECO:0000256" key="5">
    <source>
        <dbReference type="ARBA" id="ARBA00023163"/>
    </source>
</evidence>
<keyword evidence="8" id="KW-1185">Reference proteome</keyword>
<evidence type="ECO:0000259" key="6">
    <source>
        <dbReference type="Pfam" id="PF04542"/>
    </source>
</evidence>
<evidence type="ECO:0000256" key="4">
    <source>
        <dbReference type="ARBA" id="ARBA00023125"/>
    </source>
</evidence>
<dbReference type="InterPro" id="IPR039425">
    <property type="entry name" value="RNA_pol_sigma-70-like"/>
</dbReference>
<dbReference type="PANTHER" id="PTHR43133">
    <property type="entry name" value="RNA POLYMERASE ECF-TYPE SIGMA FACTO"/>
    <property type="match status" value="1"/>
</dbReference>
<feature type="domain" description="RNA polymerase sigma-70 region 2" evidence="6">
    <location>
        <begin position="17"/>
        <end position="84"/>
    </location>
</feature>
<keyword evidence="2" id="KW-0805">Transcription regulation</keyword>
<accession>A0ABT2JCX3</accession>
<dbReference type="InterPro" id="IPR013325">
    <property type="entry name" value="RNA_pol_sigma_r2"/>
</dbReference>
<dbReference type="RefSeq" id="WP_260193415.1">
    <property type="nucleotide sequence ID" value="NZ_JAFFZE010000016.1"/>
</dbReference>
<organism evidence="7 8">
    <name type="scientific">Actinophytocola gossypii</name>
    <dbReference type="NCBI Taxonomy" id="2812003"/>
    <lineage>
        <taxon>Bacteria</taxon>
        <taxon>Bacillati</taxon>
        <taxon>Actinomycetota</taxon>
        <taxon>Actinomycetes</taxon>
        <taxon>Pseudonocardiales</taxon>
        <taxon>Pseudonocardiaceae</taxon>
    </lineage>
</organism>
<dbReference type="InterPro" id="IPR007627">
    <property type="entry name" value="RNA_pol_sigma70_r2"/>
</dbReference>
<dbReference type="Proteomes" id="UP001156441">
    <property type="component" value="Unassembled WGS sequence"/>
</dbReference>
<gene>
    <name evidence="7" type="ORF">JT362_21650</name>
</gene>